<organism evidence="1 2">
    <name type="scientific">Paenimyroides ceti</name>
    <dbReference type="NCBI Taxonomy" id="395087"/>
    <lineage>
        <taxon>Bacteria</taxon>
        <taxon>Pseudomonadati</taxon>
        <taxon>Bacteroidota</taxon>
        <taxon>Flavobacteriia</taxon>
        <taxon>Flavobacteriales</taxon>
        <taxon>Flavobacteriaceae</taxon>
        <taxon>Paenimyroides</taxon>
    </lineage>
</organism>
<gene>
    <name evidence="1" type="ORF">QW060_21500</name>
</gene>
<proteinExistence type="predicted"/>
<keyword evidence="2" id="KW-1185">Reference proteome</keyword>
<comment type="caution">
    <text evidence="1">The sequence shown here is derived from an EMBL/GenBank/DDBJ whole genome shotgun (WGS) entry which is preliminary data.</text>
</comment>
<protein>
    <submittedName>
        <fullName evidence="1">Uncharacterized protein</fullName>
    </submittedName>
</protein>
<name>A0ABT8D108_9FLAO</name>
<sequence>MYHISKYFLYLKRFLFRILPYYKIDFPVKLVKYIVYRLQHRQRNRQHYF</sequence>
<dbReference type="Proteomes" id="UP001242368">
    <property type="component" value="Unassembled WGS sequence"/>
</dbReference>
<dbReference type="EMBL" id="JAUFQU010000042">
    <property type="protein sequence ID" value="MDN3709553.1"/>
    <property type="molecule type" value="Genomic_DNA"/>
</dbReference>
<dbReference type="RefSeq" id="WP_290365110.1">
    <property type="nucleotide sequence ID" value="NZ_JAUFQU010000042.1"/>
</dbReference>
<evidence type="ECO:0000313" key="2">
    <source>
        <dbReference type="Proteomes" id="UP001242368"/>
    </source>
</evidence>
<accession>A0ABT8D108</accession>
<reference evidence="2" key="1">
    <citation type="journal article" date="2019" name="Int. J. Syst. Evol. Microbiol.">
        <title>The Global Catalogue of Microorganisms (GCM) 10K type strain sequencing project: providing services to taxonomists for standard genome sequencing and annotation.</title>
        <authorList>
            <consortium name="The Broad Institute Genomics Platform"/>
            <consortium name="The Broad Institute Genome Sequencing Center for Infectious Disease"/>
            <person name="Wu L."/>
            <person name="Ma J."/>
        </authorList>
    </citation>
    <scope>NUCLEOTIDE SEQUENCE [LARGE SCALE GENOMIC DNA]</scope>
    <source>
        <strain evidence="2">CECT 7184</strain>
    </source>
</reference>
<evidence type="ECO:0000313" key="1">
    <source>
        <dbReference type="EMBL" id="MDN3709553.1"/>
    </source>
</evidence>